<dbReference type="InterPro" id="IPR018000">
    <property type="entry name" value="Neurotransmitter_ion_chnl_CS"/>
</dbReference>
<evidence type="ECO:0000259" key="19">
    <source>
        <dbReference type="Pfam" id="PF02931"/>
    </source>
</evidence>
<keyword evidence="9" id="KW-1015">Disulfide bond</keyword>
<dbReference type="SUPFAM" id="SSF63712">
    <property type="entry name" value="Nicotinic receptor ligand binding domain-like"/>
    <property type="match status" value="1"/>
</dbReference>
<dbReference type="GO" id="GO:0045211">
    <property type="term" value="C:postsynaptic membrane"/>
    <property type="evidence" value="ECO:0007669"/>
    <property type="project" value="UniProtKB-SubCell"/>
</dbReference>
<evidence type="ECO:0000256" key="16">
    <source>
        <dbReference type="ARBA" id="ARBA00034104"/>
    </source>
</evidence>
<dbReference type="InterPro" id="IPR006202">
    <property type="entry name" value="Neur_chan_lig-bd"/>
</dbReference>
<dbReference type="GO" id="GO:0008068">
    <property type="term" value="F:extracellularly glutamate-gated chloride channel activity"/>
    <property type="evidence" value="ECO:0007669"/>
    <property type="project" value="UniProtKB-ARBA"/>
</dbReference>
<dbReference type="InterPro" id="IPR036734">
    <property type="entry name" value="Neur_chan_lig-bd_sf"/>
</dbReference>
<evidence type="ECO:0000256" key="8">
    <source>
        <dbReference type="ARBA" id="ARBA00023136"/>
    </source>
</evidence>
<feature type="domain" description="Neurotransmitter-gated ion-channel ligand-binding" evidence="19">
    <location>
        <begin position="316"/>
        <end position="505"/>
    </location>
</feature>
<evidence type="ECO:0000256" key="11">
    <source>
        <dbReference type="ARBA" id="ARBA00023173"/>
    </source>
</evidence>
<evidence type="ECO:0000256" key="3">
    <source>
        <dbReference type="ARBA" id="ARBA00022692"/>
    </source>
</evidence>
<evidence type="ECO:0000256" key="10">
    <source>
        <dbReference type="ARBA" id="ARBA00023170"/>
    </source>
</evidence>
<keyword evidence="14" id="KW-1071">Ligand-gated ion channel</keyword>
<proteinExistence type="inferred from homology"/>
<keyword evidence="5 18" id="KW-1133">Transmembrane helix</keyword>
<keyword evidence="2" id="KW-1003">Cell membrane</keyword>
<keyword evidence="21" id="KW-1185">Reference proteome</keyword>
<evidence type="ECO:0000256" key="17">
    <source>
        <dbReference type="ARBA" id="ARBA00061654"/>
    </source>
</evidence>
<evidence type="ECO:0000256" key="12">
    <source>
        <dbReference type="ARBA" id="ARBA00023214"/>
    </source>
</evidence>
<keyword evidence="11" id="KW-0869">Chloride channel</keyword>
<evidence type="ECO:0000256" key="4">
    <source>
        <dbReference type="ARBA" id="ARBA00022729"/>
    </source>
</evidence>
<dbReference type="FunFam" id="2.70.170.10:FF:000022">
    <property type="entry name" value="glutamate-gated chloride channel isoform X1"/>
    <property type="match status" value="1"/>
</dbReference>
<evidence type="ECO:0000256" key="15">
    <source>
        <dbReference type="ARBA" id="ARBA00023303"/>
    </source>
</evidence>
<reference evidence="20" key="1">
    <citation type="submission" date="2022-12" db="EMBL/GenBank/DDBJ databases">
        <title>Genome assemblies of Blomia tropicalis.</title>
        <authorList>
            <person name="Cui Y."/>
        </authorList>
    </citation>
    <scope>NUCLEOTIDE SEQUENCE</scope>
    <source>
        <tissue evidence="20">Adult mites</tissue>
    </source>
</reference>
<comment type="similarity">
    <text evidence="17">Belongs to the ligand-gated ion channel (TC 1.A.9) family. Glutamate-gated chloride channel (TC 1.A.9.4) subfamily.</text>
</comment>
<evidence type="ECO:0000256" key="18">
    <source>
        <dbReference type="RuleBase" id="RU000687"/>
    </source>
</evidence>
<keyword evidence="8 18" id="KW-0472">Membrane</keyword>
<comment type="caution">
    <text evidence="20">The sequence shown here is derived from an EMBL/GenBank/DDBJ whole genome shotgun (WGS) entry which is preliminary data.</text>
</comment>
<organism evidence="20 21">
    <name type="scientific">Blomia tropicalis</name>
    <name type="common">Mite</name>
    <dbReference type="NCBI Taxonomy" id="40697"/>
    <lineage>
        <taxon>Eukaryota</taxon>
        <taxon>Metazoa</taxon>
        <taxon>Ecdysozoa</taxon>
        <taxon>Arthropoda</taxon>
        <taxon>Chelicerata</taxon>
        <taxon>Arachnida</taxon>
        <taxon>Acari</taxon>
        <taxon>Acariformes</taxon>
        <taxon>Sarcoptiformes</taxon>
        <taxon>Astigmata</taxon>
        <taxon>Glycyphagoidea</taxon>
        <taxon>Echimyopodidae</taxon>
        <taxon>Blomia</taxon>
    </lineage>
</organism>
<evidence type="ECO:0000256" key="2">
    <source>
        <dbReference type="ARBA" id="ARBA00022475"/>
    </source>
</evidence>
<dbReference type="PROSITE" id="PS00236">
    <property type="entry name" value="NEUROTR_ION_CHANNEL"/>
    <property type="match status" value="1"/>
</dbReference>
<keyword evidence="13" id="KW-0628">Postsynaptic cell membrane</keyword>
<keyword evidence="4" id="KW-0732">Signal</keyword>
<dbReference type="AlphaFoldDB" id="A0A9Q0MH58"/>
<sequence length="640" mass="73164">MNRSSPLSQETEAEISAAAQPPIGQLELFRMVTCDSHRNSSNVSSSRFHDHSNMFGLADTLPSSSSPLVNHFHCYSHYSHAHHSPPLCRADDNNQLKKNEIDRKSCNPTISSSSSSSAMYTMFTTMFATDELTIQRQQQKQSAFVKLTPETPNCSAITSAVQLVVNSNCSDLDCDTSHSCTEYKYRTESVSSNQIAESELSNENLNSICKYLPNDDQSETYGRRLRKRKQRNVSVTTEVTRDKMDNEIVDNVYQMSTARRYRIVYGNNRKRSSLIASLSTTLARLQTLSTRIVFLVMLASQLFSPVNSSANIRAIEKRILDSIIGENQYDSRIRPMGNASMGARGGDGPAMVYVNLLIRSISRIDDVVMEYSVQVTFREQWVDNRLKFDNMKGQIRYLVLTDPNRVWRPDLFFKNEKEGHFHEIIMPNVLLRIYPEGDVLYSIRISLVLACPMNLKYYPLDKQICSIQMASYGYTTEDLMFVWKKEDPVQITTNLHLPRFTLEKYLTDYCTSKTNTGIISSAFDSSLFVPWYVFGCLTISSLMFALAVMTRERRTRKMINMLAQNEHFDRMINENIRLDQTDRLKPNESDVVDLNRDNIKGNNNSNELYEMMIFPNVVQHSSTIGNDANTRSISEQVKQQ</sequence>
<dbReference type="Proteomes" id="UP001142055">
    <property type="component" value="Chromosome 1"/>
</dbReference>
<comment type="subcellular location">
    <subcellularLocation>
        <location evidence="16">Postsynaptic cell membrane</location>
        <topology evidence="16">Multi-pass membrane protein</topology>
    </subcellularLocation>
</comment>
<evidence type="ECO:0000256" key="5">
    <source>
        <dbReference type="ARBA" id="ARBA00022989"/>
    </source>
</evidence>
<dbReference type="PRINTS" id="PR00252">
    <property type="entry name" value="NRIONCHANNEL"/>
</dbReference>
<accession>A0A9Q0MH58</accession>
<evidence type="ECO:0000256" key="7">
    <source>
        <dbReference type="ARBA" id="ARBA00023065"/>
    </source>
</evidence>
<keyword evidence="7 18" id="KW-0406">Ion transport</keyword>
<keyword evidence="1 18" id="KW-0813">Transport</keyword>
<evidence type="ECO:0000313" key="20">
    <source>
        <dbReference type="EMBL" id="KAJ6225916.1"/>
    </source>
</evidence>
<protein>
    <recommendedName>
        <fullName evidence="19">Neurotransmitter-gated ion-channel ligand-binding domain-containing protein</fullName>
    </recommendedName>
</protein>
<comment type="caution">
    <text evidence="18">Lacks conserved residue(s) required for the propagation of feature annotation.</text>
</comment>
<evidence type="ECO:0000313" key="21">
    <source>
        <dbReference type="Proteomes" id="UP001142055"/>
    </source>
</evidence>
<dbReference type="PANTHER" id="PTHR18945">
    <property type="entry name" value="NEUROTRANSMITTER GATED ION CHANNEL"/>
    <property type="match status" value="1"/>
</dbReference>
<dbReference type="GO" id="GO:0004888">
    <property type="term" value="F:transmembrane signaling receptor activity"/>
    <property type="evidence" value="ECO:0007669"/>
    <property type="project" value="InterPro"/>
</dbReference>
<keyword evidence="15 18" id="KW-0407">Ion channel</keyword>
<evidence type="ECO:0000256" key="9">
    <source>
        <dbReference type="ARBA" id="ARBA00023157"/>
    </source>
</evidence>
<keyword evidence="6" id="KW-0770">Synapse</keyword>
<evidence type="ECO:0000256" key="6">
    <source>
        <dbReference type="ARBA" id="ARBA00023018"/>
    </source>
</evidence>
<gene>
    <name evidence="20" type="ORF">RDWZM_004461</name>
</gene>
<dbReference type="Gene3D" id="2.70.170.10">
    <property type="entry name" value="Neurotransmitter-gated ion-channel ligand-binding domain"/>
    <property type="match status" value="1"/>
</dbReference>
<dbReference type="GO" id="GO:0034707">
    <property type="term" value="C:chloride channel complex"/>
    <property type="evidence" value="ECO:0007669"/>
    <property type="project" value="UniProtKB-KW"/>
</dbReference>
<evidence type="ECO:0000256" key="1">
    <source>
        <dbReference type="ARBA" id="ARBA00022448"/>
    </source>
</evidence>
<keyword evidence="12" id="KW-0868">Chloride</keyword>
<dbReference type="Pfam" id="PF02931">
    <property type="entry name" value="Neur_chan_LBD"/>
    <property type="match status" value="1"/>
</dbReference>
<dbReference type="EMBL" id="JAPWDV010000001">
    <property type="protein sequence ID" value="KAJ6225916.1"/>
    <property type="molecule type" value="Genomic_DNA"/>
</dbReference>
<evidence type="ECO:0000256" key="14">
    <source>
        <dbReference type="ARBA" id="ARBA00023286"/>
    </source>
</evidence>
<evidence type="ECO:0000256" key="13">
    <source>
        <dbReference type="ARBA" id="ARBA00023257"/>
    </source>
</evidence>
<keyword evidence="10" id="KW-0675">Receptor</keyword>
<keyword evidence="3 18" id="KW-0812">Transmembrane</keyword>
<feature type="transmembrane region" description="Helical" evidence="18">
    <location>
        <begin position="529"/>
        <end position="549"/>
    </location>
</feature>
<dbReference type="InterPro" id="IPR006201">
    <property type="entry name" value="Neur_channel"/>
</dbReference>
<dbReference type="CDD" id="cd18993">
    <property type="entry name" value="LGIC_ECD_GluCl"/>
    <property type="match status" value="1"/>
</dbReference>
<name>A0A9Q0MH58_BLOTA</name>